<organism evidence="1 2">
    <name type="scientific">Armillaria solidipes</name>
    <dbReference type="NCBI Taxonomy" id="1076256"/>
    <lineage>
        <taxon>Eukaryota</taxon>
        <taxon>Fungi</taxon>
        <taxon>Dikarya</taxon>
        <taxon>Basidiomycota</taxon>
        <taxon>Agaricomycotina</taxon>
        <taxon>Agaricomycetes</taxon>
        <taxon>Agaricomycetidae</taxon>
        <taxon>Agaricales</taxon>
        <taxon>Marasmiineae</taxon>
        <taxon>Physalacriaceae</taxon>
        <taxon>Armillaria</taxon>
    </lineage>
</organism>
<dbReference type="EMBL" id="KZ293432">
    <property type="protein sequence ID" value="PBK68479.1"/>
    <property type="molecule type" value="Genomic_DNA"/>
</dbReference>
<dbReference type="Proteomes" id="UP000218334">
    <property type="component" value="Unassembled WGS sequence"/>
</dbReference>
<proteinExistence type="predicted"/>
<accession>A0A2H3BC77</accession>
<sequence length="108" mass="11826">VIGALNESFSKSQLETWAPNFLHNNEFNLGIDDQSGPNGAMKDTAKYASTLGIIAAGMENGELALCDPAKICAGVGETLMKNPHRKVVQYYRYVKKSELIVGLCYRQT</sequence>
<feature type="non-terminal residue" evidence="1">
    <location>
        <position position="1"/>
    </location>
</feature>
<keyword evidence="2" id="KW-1185">Reference proteome</keyword>
<evidence type="ECO:0000313" key="1">
    <source>
        <dbReference type="EMBL" id="PBK68479.1"/>
    </source>
</evidence>
<name>A0A2H3BC77_9AGAR</name>
<dbReference type="STRING" id="1076256.A0A2H3BC77"/>
<reference evidence="2" key="1">
    <citation type="journal article" date="2017" name="Nat. Ecol. Evol.">
        <title>Genome expansion and lineage-specific genetic innovations in the forest pathogenic fungi Armillaria.</title>
        <authorList>
            <person name="Sipos G."/>
            <person name="Prasanna A.N."/>
            <person name="Walter M.C."/>
            <person name="O'Connor E."/>
            <person name="Balint B."/>
            <person name="Krizsan K."/>
            <person name="Kiss B."/>
            <person name="Hess J."/>
            <person name="Varga T."/>
            <person name="Slot J."/>
            <person name="Riley R."/>
            <person name="Boka B."/>
            <person name="Rigling D."/>
            <person name="Barry K."/>
            <person name="Lee J."/>
            <person name="Mihaltcheva S."/>
            <person name="LaButti K."/>
            <person name="Lipzen A."/>
            <person name="Waldron R."/>
            <person name="Moloney N.M."/>
            <person name="Sperisen C."/>
            <person name="Kredics L."/>
            <person name="Vagvoelgyi C."/>
            <person name="Patrignani A."/>
            <person name="Fitzpatrick D."/>
            <person name="Nagy I."/>
            <person name="Doyle S."/>
            <person name="Anderson J.B."/>
            <person name="Grigoriev I.V."/>
            <person name="Gueldener U."/>
            <person name="Muensterkoetter M."/>
            <person name="Nagy L.G."/>
        </authorList>
    </citation>
    <scope>NUCLEOTIDE SEQUENCE [LARGE SCALE GENOMIC DNA]</scope>
    <source>
        <strain evidence="2">28-4</strain>
    </source>
</reference>
<protein>
    <submittedName>
        <fullName evidence="1">Uncharacterized protein</fullName>
    </submittedName>
</protein>
<dbReference type="AlphaFoldDB" id="A0A2H3BC77"/>
<evidence type="ECO:0000313" key="2">
    <source>
        <dbReference type="Proteomes" id="UP000218334"/>
    </source>
</evidence>
<gene>
    <name evidence="1" type="ORF">ARMSODRAFT_887680</name>
</gene>